<accession>A0A9W6PF38</accession>
<dbReference type="RefSeq" id="WP_033251394.1">
    <property type="nucleotide sequence ID" value="NZ_BSRX01000009.1"/>
</dbReference>
<protein>
    <submittedName>
        <fullName evidence="1">Uncharacterized protein</fullName>
    </submittedName>
</protein>
<name>A0A9W6PF38_9ACTN</name>
<sequence length="143" mass="15700">MIRAHLHPDRHTVRLDVTDAAERLLDEVAVAFVEDEQHVAALLRELAAAAGHARSRAADPDAPDHVVDHARGARDAVRERIRRSLRASLHRARSGVAGLLPALDELLAVDLTYRRALDLGEQLGELALETVAGRRAAERQVRP</sequence>
<evidence type="ECO:0000313" key="2">
    <source>
        <dbReference type="Proteomes" id="UP001165143"/>
    </source>
</evidence>
<dbReference type="AlphaFoldDB" id="A0A9W6PF38"/>
<gene>
    <name evidence="1" type="ORF">Kpho01_19570</name>
</gene>
<dbReference type="Proteomes" id="UP001165143">
    <property type="component" value="Unassembled WGS sequence"/>
</dbReference>
<comment type="caution">
    <text evidence="1">The sequence shown here is derived from an EMBL/GenBank/DDBJ whole genome shotgun (WGS) entry which is preliminary data.</text>
</comment>
<dbReference type="OrthoDB" id="3872357at2"/>
<reference evidence="1" key="1">
    <citation type="submission" date="2023-02" db="EMBL/GenBank/DDBJ databases">
        <title>Kitasatospora phosalacinea NBRC 14362.</title>
        <authorList>
            <person name="Ichikawa N."/>
            <person name="Sato H."/>
            <person name="Tonouchi N."/>
        </authorList>
    </citation>
    <scope>NUCLEOTIDE SEQUENCE</scope>
    <source>
        <strain evidence="1">NBRC 14362</strain>
    </source>
</reference>
<organism evidence="1 2">
    <name type="scientific">Kitasatospora phosalacinea</name>
    <dbReference type="NCBI Taxonomy" id="2065"/>
    <lineage>
        <taxon>Bacteria</taxon>
        <taxon>Bacillati</taxon>
        <taxon>Actinomycetota</taxon>
        <taxon>Actinomycetes</taxon>
        <taxon>Kitasatosporales</taxon>
        <taxon>Streptomycetaceae</taxon>
        <taxon>Kitasatospora</taxon>
    </lineage>
</organism>
<dbReference type="EMBL" id="BSRX01000009">
    <property type="protein sequence ID" value="GLW53946.1"/>
    <property type="molecule type" value="Genomic_DNA"/>
</dbReference>
<proteinExistence type="predicted"/>
<evidence type="ECO:0000313" key="1">
    <source>
        <dbReference type="EMBL" id="GLW53946.1"/>
    </source>
</evidence>